<protein>
    <recommendedName>
        <fullName evidence="5">Sel1 repeat family protein</fullName>
    </recommendedName>
</protein>
<accession>A0A1W6M8K1</accession>
<gene>
    <name evidence="3" type="ORF">CRN52_00735</name>
</gene>
<name>A0A1W6M8K1_VIBVL</name>
<evidence type="ECO:0000313" key="3">
    <source>
        <dbReference type="EMBL" id="POB50131.1"/>
    </source>
</evidence>
<dbReference type="SUPFAM" id="SSF81901">
    <property type="entry name" value="HCP-like"/>
    <property type="match status" value="1"/>
</dbReference>
<dbReference type="EMBL" id="PDGH01000008">
    <property type="protein sequence ID" value="POB50131.1"/>
    <property type="molecule type" value="Genomic_DNA"/>
</dbReference>
<evidence type="ECO:0000256" key="2">
    <source>
        <dbReference type="SAM" id="MobiDB-lite"/>
    </source>
</evidence>
<dbReference type="AlphaFoldDB" id="A0A1W6M8K1"/>
<evidence type="ECO:0000256" key="1">
    <source>
        <dbReference type="SAM" id="Coils"/>
    </source>
</evidence>
<reference evidence="3 4" key="1">
    <citation type="journal article" date="2018" name="Front. Microbiol.">
        <title>Phylogeny of Vibrio vulnificus from the Analysis of the Core-Genome: Implications for Intra-Species Taxonomy.</title>
        <authorList>
            <person name="Roig F.J."/>
            <person name="Gonzalez-Candelas F."/>
            <person name="Sanjuan E."/>
            <person name="Fouz B."/>
            <person name="Feil E.J."/>
            <person name="Llorens C."/>
            <person name="Baker-Austin C."/>
            <person name="Oliver J.D."/>
            <person name="Danin-Poleg Y."/>
            <person name="Gibas C.J."/>
            <person name="Kashi Y."/>
            <person name="Gulig P.A."/>
            <person name="Morrison S.S."/>
            <person name="Amaro C."/>
        </authorList>
    </citation>
    <scope>NUCLEOTIDE SEQUENCE [LARGE SCALE GENOMIC DNA]</scope>
    <source>
        <strain evidence="3 4">CECT4608</strain>
    </source>
</reference>
<dbReference type="Proteomes" id="UP000237466">
    <property type="component" value="Unassembled WGS sequence"/>
</dbReference>
<keyword evidence="1" id="KW-0175">Coiled coil</keyword>
<feature type="compositionally biased region" description="Low complexity" evidence="2">
    <location>
        <begin position="369"/>
        <end position="378"/>
    </location>
</feature>
<feature type="region of interest" description="Disordered" evidence="2">
    <location>
        <begin position="359"/>
        <end position="393"/>
    </location>
</feature>
<comment type="caution">
    <text evidence="3">The sequence shown here is derived from an EMBL/GenBank/DDBJ whole genome shotgun (WGS) entry which is preliminary data.</text>
</comment>
<dbReference type="PANTHER" id="PTHR11102">
    <property type="entry name" value="SEL-1-LIKE PROTEIN"/>
    <property type="match status" value="1"/>
</dbReference>
<dbReference type="InterPro" id="IPR006597">
    <property type="entry name" value="Sel1-like"/>
</dbReference>
<evidence type="ECO:0000313" key="4">
    <source>
        <dbReference type="Proteomes" id="UP000237466"/>
    </source>
</evidence>
<organism evidence="3 4">
    <name type="scientific">Vibrio vulnificus</name>
    <dbReference type="NCBI Taxonomy" id="672"/>
    <lineage>
        <taxon>Bacteria</taxon>
        <taxon>Pseudomonadati</taxon>
        <taxon>Pseudomonadota</taxon>
        <taxon>Gammaproteobacteria</taxon>
        <taxon>Vibrionales</taxon>
        <taxon>Vibrionaceae</taxon>
        <taxon>Vibrio</taxon>
    </lineage>
</organism>
<dbReference type="PANTHER" id="PTHR11102:SF160">
    <property type="entry name" value="ERAD-ASSOCIATED E3 UBIQUITIN-PROTEIN LIGASE COMPONENT HRD3"/>
    <property type="match status" value="1"/>
</dbReference>
<evidence type="ECO:0008006" key="5">
    <source>
        <dbReference type="Google" id="ProtNLM"/>
    </source>
</evidence>
<feature type="coiled-coil region" evidence="1">
    <location>
        <begin position="29"/>
        <end position="57"/>
    </location>
</feature>
<dbReference type="InterPro" id="IPR050767">
    <property type="entry name" value="Sel1_AlgK"/>
</dbReference>
<sequence>MSMMAVAIGATGLSLLLVFVWMFSLSLRKQRLEQERKAREIANRKAIEKAREQERQERLFKAEGGHIPTILFLAKEAERTNLKEALYWYNKGARLDNVNSMYGIVRMSDRMREDLILKEQANFWRLAIAGLEGSLDAKFEAGKALVHGRGIEKNLPKGYRLIEEAAVQGNLDAMLFMGEWSQSGENPERSNDNAYQWYHKAASKGSVDGQIHLGLSYLAGVGTKTDHAKGTYWLERAAERGSAEAMFHAGEAWRDYGKTGNALAYVWLFLASHFGYEKARAMRDQVATKIGVDIVVGLQAVAKPLLKKLEAGKVGKHAIIKALNKVYKRPSYFPPLEANLDRSDEPLVFEELDEGLLADTINQEPQPPSAGADSSASSELDFTQDLFSSQHKS</sequence>
<dbReference type="InterPro" id="IPR011990">
    <property type="entry name" value="TPR-like_helical_dom_sf"/>
</dbReference>
<dbReference type="OMA" id="NAIAYIW"/>
<proteinExistence type="predicted"/>
<dbReference type="Pfam" id="PF08238">
    <property type="entry name" value="Sel1"/>
    <property type="match status" value="4"/>
</dbReference>
<dbReference type="Gene3D" id="1.25.40.10">
    <property type="entry name" value="Tetratricopeptide repeat domain"/>
    <property type="match status" value="1"/>
</dbReference>
<dbReference type="RefSeq" id="WP_011082124.1">
    <property type="nucleotide sequence ID" value="NZ_CBCSKP010000003.1"/>
</dbReference>
<dbReference type="SMART" id="SM00671">
    <property type="entry name" value="SEL1"/>
    <property type="match status" value="3"/>
</dbReference>